<dbReference type="PANTHER" id="PTHR38479:SF2">
    <property type="entry name" value="WINGED HELIX DNA-BINDING DOMAIN-CONTAINING PROTEIN"/>
    <property type="match status" value="1"/>
</dbReference>
<evidence type="ECO:0000313" key="1">
    <source>
        <dbReference type="EMBL" id="GAA1540900.1"/>
    </source>
</evidence>
<organism evidence="1 2">
    <name type="scientific">Kribbella lupini</name>
    <dbReference type="NCBI Taxonomy" id="291602"/>
    <lineage>
        <taxon>Bacteria</taxon>
        <taxon>Bacillati</taxon>
        <taxon>Actinomycetota</taxon>
        <taxon>Actinomycetes</taxon>
        <taxon>Propionibacteriales</taxon>
        <taxon>Kribbellaceae</taxon>
        <taxon>Kribbella</taxon>
    </lineage>
</organism>
<keyword evidence="2" id="KW-1185">Reference proteome</keyword>
<name>A0ABN2BJH2_9ACTN</name>
<protein>
    <submittedName>
        <fullName evidence="1">Winged helix DNA-binding domain-containing protein</fullName>
    </submittedName>
</protein>
<sequence>MDVMDRRALNRATLARQLLLAREQVAALDAVHALAGLNAQSAKDPYVGLWARLAGFTTDDLADLLHSRQVVRACLMRYTQHLVTAEDYQVFRPVIAPVLVRAHHSAWRKRTEGVDLEQLVVQGTEALNGVTLTRPQLGKKLQEYWPDHEGTALGWTFQYLAPVVHPPPDGLWGRKGGATPFALAEDWLGVELGEPDPAALILIYLAAFGPAALRDIHAWSGLSRLGEVVDELRPRLVTFTDDAGTELFDLPDAPRPDPGTPAPVRLLPEFDNLMVGFRDRSRVITKAQQARVCVGAYIAATLLVDGFVRGMWKLELTDDTATLVIELLDDNGGSDVVLTSAEREAVEAEGLELLRFVAPELEHQVQLV</sequence>
<gene>
    <name evidence="1" type="ORF">GCM10009741_49670</name>
</gene>
<dbReference type="Pfam" id="PF06224">
    <property type="entry name" value="AlkZ-like"/>
    <property type="match status" value="1"/>
</dbReference>
<dbReference type="RefSeq" id="WP_344178007.1">
    <property type="nucleotide sequence ID" value="NZ_BAAANC010000002.1"/>
</dbReference>
<reference evidence="1 2" key="1">
    <citation type="journal article" date="2019" name="Int. J. Syst. Evol. Microbiol.">
        <title>The Global Catalogue of Microorganisms (GCM) 10K type strain sequencing project: providing services to taxonomists for standard genome sequencing and annotation.</title>
        <authorList>
            <consortium name="The Broad Institute Genomics Platform"/>
            <consortium name="The Broad Institute Genome Sequencing Center for Infectious Disease"/>
            <person name="Wu L."/>
            <person name="Ma J."/>
        </authorList>
    </citation>
    <scope>NUCLEOTIDE SEQUENCE [LARGE SCALE GENOMIC DNA]</scope>
    <source>
        <strain evidence="1 2">JCM 14303</strain>
    </source>
</reference>
<dbReference type="GO" id="GO:0003677">
    <property type="term" value="F:DNA binding"/>
    <property type="evidence" value="ECO:0007669"/>
    <property type="project" value="UniProtKB-KW"/>
</dbReference>
<comment type="caution">
    <text evidence="1">The sequence shown here is derived from an EMBL/GenBank/DDBJ whole genome shotgun (WGS) entry which is preliminary data.</text>
</comment>
<dbReference type="InterPro" id="IPR009351">
    <property type="entry name" value="AlkZ-like"/>
</dbReference>
<dbReference type="EMBL" id="BAAANC010000002">
    <property type="protein sequence ID" value="GAA1540900.1"/>
    <property type="molecule type" value="Genomic_DNA"/>
</dbReference>
<evidence type="ECO:0000313" key="2">
    <source>
        <dbReference type="Proteomes" id="UP001500363"/>
    </source>
</evidence>
<keyword evidence="1" id="KW-0238">DNA-binding</keyword>
<dbReference type="PANTHER" id="PTHR38479">
    <property type="entry name" value="LMO0824 PROTEIN"/>
    <property type="match status" value="1"/>
</dbReference>
<dbReference type="Proteomes" id="UP001500363">
    <property type="component" value="Unassembled WGS sequence"/>
</dbReference>
<accession>A0ABN2BJH2</accession>
<proteinExistence type="predicted"/>